<evidence type="ECO:0000313" key="10">
    <source>
        <dbReference type="Proteomes" id="UP001500804"/>
    </source>
</evidence>
<dbReference type="RefSeq" id="WP_345602314.1">
    <property type="nucleotide sequence ID" value="NZ_BAABJO010000001.1"/>
</dbReference>
<feature type="transmembrane region" description="Helical" evidence="7">
    <location>
        <begin position="213"/>
        <end position="234"/>
    </location>
</feature>
<protein>
    <submittedName>
        <fullName evidence="9">Cytochrome c oxidase assembly protein</fullName>
    </submittedName>
</protein>
<feature type="transmembrane region" description="Helical" evidence="7">
    <location>
        <begin position="255"/>
        <end position="273"/>
    </location>
</feature>
<evidence type="ECO:0000256" key="3">
    <source>
        <dbReference type="ARBA" id="ARBA00022692"/>
    </source>
</evidence>
<keyword evidence="2" id="KW-1003">Cell membrane</keyword>
<feature type="transmembrane region" description="Helical" evidence="7">
    <location>
        <begin position="412"/>
        <end position="434"/>
    </location>
</feature>
<gene>
    <name evidence="9" type="ORF">GCM10023320_00010</name>
</gene>
<feature type="transmembrane region" description="Helical" evidence="7">
    <location>
        <begin position="569"/>
        <end position="587"/>
    </location>
</feature>
<evidence type="ECO:0000256" key="2">
    <source>
        <dbReference type="ARBA" id="ARBA00022475"/>
    </source>
</evidence>
<evidence type="ECO:0000259" key="8">
    <source>
        <dbReference type="Pfam" id="PF05425"/>
    </source>
</evidence>
<feature type="transmembrane region" description="Helical" evidence="7">
    <location>
        <begin position="538"/>
        <end position="557"/>
    </location>
</feature>
<feature type="transmembrane region" description="Helical" evidence="7">
    <location>
        <begin position="325"/>
        <end position="343"/>
    </location>
</feature>
<evidence type="ECO:0000256" key="4">
    <source>
        <dbReference type="ARBA" id="ARBA00022989"/>
    </source>
</evidence>
<feature type="transmembrane region" description="Helical" evidence="7">
    <location>
        <begin position="21"/>
        <end position="45"/>
    </location>
</feature>
<feature type="transmembrane region" description="Helical" evidence="7">
    <location>
        <begin position="454"/>
        <end position="474"/>
    </location>
</feature>
<feature type="domain" description="Copper resistance protein D" evidence="8">
    <location>
        <begin position="247"/>
        <end position="343"/>
    </location>
</feature>
<feature type="region of interest" description="Disordered" evidence="6">
    <location>
        <begin position="678"/>
        <end position="733"/>
    </location>
</feature>
<comment type="subcellular location">
    <subcellularLocation>
        <location evidence="1">Cell membrane</location>
        <topology evidence="1">Multi-pass membrane protein</topology>
    </subcellularLocation>
</comment>
<feature type="transmembrane region" description="Helical" evidence="7">
    <location>
        <begin position="285"/>
        <end position="305"/>
    </location>
</feature>
<sequence length="733" mass="75925">MAHASVRPATPQPSTRPAAEVAGLVGVGGMIAVLVAAGLTALSGARPAVALGLPDPGTLTVVGLPAMRAVAEVCMVLTIGAVLLAAFLVPPQRSGYLDVAGYRALRAASWTAAGWTAAAVLMVPLSMADALGRPVEQLLDPATVLDLLPRLEPATTWAVTALVAVLVLVGCRTVLTWGWTAVLFGIALLGPLPVMFTGHSSTGGAHDLASDSLVLHVLGASVWVGGLVAVLVLAAARGPDRLEALATAVPRYSRVAFACWLVVAATGVVNALVRIPLGALVGSTYGTLVLVKAGALLGLGAMGALHRRSSVAAAARGEPTALMRLGGVEVLLMLATIGVAVALGRTAPPDTGAAAPSRTEVVIGYDLSGPPTLARLAFDWRFDLIFGTAAIVLAAVYLLGVRRLHRRGDRWVTGRTVAWLSGCVALLIATSSGIGRYGPAMFSVHMGQHMILNMLVPILLVLGAPVTLALRALPPAGRAGAPGPREWLLAAVHSPVARVLTHPLVTLALFVGSYYALYFSSLFPAALPEHWAHKVMNVHFLLVGLLFFWPIVGIDPAPRRLPPAARMGLVFASVPFHAFFGVAVMSGKTALGGDYYRGLALPWVPDVLVDQRLGGGLAWAAGEIPLLIVVIALLIQWSRQDERSARRADRQADVHGDAELDAYNAMLRRLATGRPPLVADSDEIANEPAHTKEVTGTADEAGRTRAAAGSEAVSAGRRDADGGGEAAGGPRDD</sequence>
<feature type="transmembrane region" description="Helical" evidence="7">
    <location>
        <begin position="154"/>
        <end position="175"/>
    </location>
</feature>
<evidence type="ECO:0000256" key="1">
    <source>
        <dbReference type="ARBA" id="ARBA00004651"/>
    </source>
</evidence>
<reference evidence="10" key="1">
    <citation type="journal article" date="2019" name="Int. J. Syst. Evol. Microbiol.">
        <title>The Global Catalogue of Microorganisms (GCM) 10K type strain sequencing project: providing services to taxonomists for standard genome sequencing and annotation.</title>
        <authorList>
            <consortium name="The Broad Institute Genomics Platform"/>
            <consortium name="The Broad Institute Genome Sequencing Center for Infectious Disease"/>
            <person name="Wu L."/>
            <person name="Ma J."/>
        </authorList>
    </citation>
    <scope>NUCLEOTIDE SEQUENCE [LARGE SCALE GENOMIC DNA]</scope>
    <source>
        <strain evidence="10">JCM 18302</strain>
    </source>
</reference>
<keyword evidence="10" id="KW-1185">Reference proteome</keyword>
<dbReference type="Pfam" id="PF05425">
    <property type="entry name" value="CopD"/>
    <property type="match status" value="1"/>
</dbReference>
<dbReference type="Pfam" id="PF09678">
    <property type="entry name" value="Caa3_CtaG"/>
    <property type="match status" value="1"/>
</dbReference>
<accession>A0ABP9N8K7</accession>
<evidence type="ECO:0000256" key="7">
    <source>
        <dbReference type="SAM" id="Phobius"/>
    </source>
</evidence>
<keyword evidence="3 7" id="KW-0812">Transmembrane</keyword>
<feature type="transmembrane region" description="Helical" evidence="7">
    <location>
        <begin position="495"/>
        <end position="518"/>
    </location>
</feature>
<organism evidence="9 10">
    <name type="scientific">Pseudonocardia adelaidensis</name>
    <dbReference type="NCBI Taxonomy" id="648754"/>
    <lineage>
        <taxon>Bacteria</taxon>
        <taxon>Bacillati</taxon>
        <taxon>Actinomycetota</taxon>
        <taxon>Actinomycetes</taxon>
        <taxon>Pseudonocardiales</taxon>
        <taxon>Pseudonocardiaceae</taxon>
        <taxon>Pseudonocardia</taxon>
    </lineage>
</organism>
<dbReference type="EMBL" id="BAABJO010000001">
    <property type="protein sequence ID" value="GAA5109450.1"/>
    <property type="molecule type" value="Genomic_DNA"/>
</dbReference>
<dbReference type="PANTHER" id="PTHR34820">
    <property type="entry name" value="INNER MEMBRANE PROTEIN YEBZ"/>
    <property type="match status" value="1"/>
</dbReference>
<feature type="transmembrane region" description="Helical" evidence="7">
    <location>
        <begin position="617"/>
        <end position="637"/>
    </location>
</feature>
<dbReference type="InterPro" id="IPR032694">
    <property type="entry name" value="CopC/D"/>
</dbReference>
<dbReference type="InterPro" id="IPR008457">
    <property type="entry name" value="Cu-R_CopD_dom"/>
</dbReference>
<comment type="caution">
    <text evidence="9">The sequence shown here is derived from an EMBL/GenBank/DDBJ whole genome shotgun (WGS) entry which is preliminary data.</text>
</comment>
<evidence type="ECO:0000313" key="9">
    <source>
        <dbReference type="EMBL" id="GAA5109450.1"/>
    </source>
</evidence>
<evidence type="ECO:0000256" key="6">
    <source>
        <dbReference type="SAM" id="MobiDB-lite"/>
    </source>
</evidence>
<name>A0ABP9N8K7_9PSEU</name>
<dbReference type="InterPro" id="IPR019108">
    <property type="entry name" value="Caa3_assmbl_CtaG-rel"/>
</dbReference>
<evidence type="ECO:0000256" key="5">
    <source>
        <dbReference type="ARBA" id="ARBA00023136"/>
    </source>
</evidence>
<dbReference type="Proteomes" id="UP001500804">
    <property type="component" value="Unassembled WGS sequence"/>
</dbReference>
<keyword evidence="5 7" id="KW-0472">Membrane</keyword>
<feature type="transmembrane region" description="Helical" evidence="7">
    <location>
        <begin position="65"/>
        <end position="89"/>
    </location>
</feature>
<proteinExistence type="predicted"/>
<feature type="transmembrane region" description="Helical" evidence="7">
    <location>
        <begin position="380"/>
        <end position="400"/>
    </location>
</feature>
<dbReference type="PANTHER" id="PTHR34820:SF4">
    <property type="entry name" value="INNER MEMBRANE PROTEIN YEBZ"/>
    <property type="match status" value="1"/>
</dbReference>
<feature type="transmembrane region" description="Helical" evidence="7">
    <location>
        <begin position="182"/>
        <end position="201"/>
    </location>
</feature>
<keyword evidence="4 7" id="KW-1133">Transmembrane helix</keyword>
<feature type="transmembrane region" description="Helical" evidence="7">
    <location>
        <begin position="110"/>
        <end position="128"/>
    </location>
</feature>